<dbReference type="PANTHER" id="PTHR39181">
    <property type="entry name" value="TYROSINE-PROTEIN PHOSPHATASE YWQE"/>
    <property type="match status" value="1"/>
</dbReference>
<gene>
    <name evidence="6" type="ORF">JFN88_11980</name>
</gene>
<dbReference type="PANTHER" id="PTHR39181:SF1">
    <property type="entry name" value="TYROSINE-PROTEIN PHOSPHATASE YWQE"/>
    <property type="match status" value="1"/>
</dbReference>
<comment type="caution">
    <text evidence="6">The sequence shown here is derived from an EMBL/GenBank/DDBJ whole genome shotgun (WGS) entry which is preliminary data.</text>
</comment>
<dbReference type="Pfam" id="PF19567">
    <property type="entry name" value="CpsB_CapC"/>
    <property type="match status" value="1"/>
</dbReference>
<reference evidence="6" key="1">
    <citation type="submission" date="2020-12" db="EMBL/GenBank/DDBJ databases">
        <authorList>
            <person name="Huq M.A."/>
        </authorList>
    </citation>
    <scope>NUCLEOTIDE SEQUENCE</scope>
    <source>
        <strain evidence="6">MAHUQ-46</strain>
    </source>
</reference>
<dbReference type="GO" id="GO:0030145">
    <property type="term" value="F:manganese ion binding"/>
    <property type="evidence" value="ECO:0007669"/>
    <property type="project" value="UniProtKB-UniRule"/>
</dbReference>
<evidence type="ECO:0000256" key="5">
    <source>
        <dbReference type="PIRNR" id="PIRNR016557"/>
    </source>
</evidence>
<evidence type="ECO:0000313" key="6">
    <source>
        <dbReference type="EMBL" id="MBJ6361984.1"/>
    </source>
</evidence>
<evidence type="ECO:0000313" key="7">
    <source>
        <dbReference type="Proteomes" id="UP000640274"/>
    </source>
</evidence>
<dbReference type="GO" id="GO:0004725">
    <property type="term" value="F:protein tyrosine phosphatase activity"/>
    <property type="evidence" value="ECO:0007669"/>
    <property type="project" value="UniProtKB-UniRule"/>
</dbReference>
<dbReference type="RefSeq" id="WP_199019532.1">
    <property type="nucleotide sequence ID" value="NZ_JAELUP010000062.1"/>
</dbReference>
<keyword evidence="3 5" id="KW-0904">Protein phosphatase</keyword>
<proteinExistence type="inferred from homology"/>
<dbReference type="AlphaFoldDB" id="A0A934J5C5"/>
<dbReference type="SUPFAM" id="SSF89550">
    <property type="entry name" value="PHP domain-like"/>
    <property type="match status" value="1"/>
</dbReference>
<comment type="similarity">
    <text evidence="1 5">Belongs to the metallo-dependent hydrolases superfamily. CpsB/CapC family.</text>
</comment>
<evidence type="ECO:0000256" key="4">
    <source>
        <dbReference type="ARBA" id="ARBA00051722"/>
    </source>
</evidence>
<evidence type="ECO:0000256" key="2">
    <source>
        <dbReference type="ARBA" id="ARBA00022801"/>
    </source>
</evidence>
<evidence type="ECO:0000256" key="3">
    <source>
        <dbReference type="ARBA" id="ARBA00022912"/>
    </source>
</evidence>
<dbReference type="InterPro" id="IPR016667">
    <property type="entry name" value="Caps_polysacc_synth_CpsB/CapC"/>
</dbReference>
<dbReference type="EC" id="3.1.3.48" evidence="5"/>
<name>A0A934J5C5_9BACL</name>
<dbReference type="PIRSF" id="PIRSF016557">
    <property type="entry name" value="Caps_synth_CpsB"/>
    <property type="match status" value="1"/>
</dbReference>
<dbReference type="InterPro" id="IPR016195">
    <property type="entry name" value="Pol/histidinol_Pase-like"/>
</dbReference>
<keyword evidence="2 5" id="KW-0378">Hydrolase</keyword>
<comment type="catalytic activity">
    <reaction evidence="4 5">
        <text>O-phospho-L-tyrosyl-[protein] + H2O = L-tyrosyl-[protein] + phosphate</text>
        <dbReference type="Rhea" id="RHEA:10684"/>
        <dbReference type="Rhea" id="RHEA-COMP:10136"/>
        <dbReference type="Rhea" id="RHEA-COMP:20101"/>
        <dbReference type="ChEBI" id="CHEBI:15377"/>
        <dbReference type="ChEBI" id="CHEBI:43474"/>
        <dbReference type="ChEBI" id="CHEBI:46858"/>
        <dbReference type="ChEBI" id="CHEBI:61978"/>
        <dbReference type="EC" id="3.1.3.48"/>
    </reaction>
</comment>
<organism evidence="6 7">
    <name type="scientific">Paenibacillus roseus</name>
    <dbReference type="NCBI Taxonomy" id="2798579"/>
    <lineage>
        <taxon>Bacteria</taxon>
        <taxon>Bacillati</taxon>
        <taxon>Bacillota</taxon>
        <taxon>Bacilli</taxon>
        <taxon>Bacillales</taxon>
        <taxon>Paenibacillaceae</taxon>
        <taxon>Paenibacillus</taxon>
    </lineage>
</organism>
<dbReference type="EMBL" id="JAELUP010000062">
    <property type="protein sequence ID" value="MBJ6361984.1"/>
    <property type="molecule type" value="Genomic_DNA"/>
</dbReference>
<dbReference type="Proteomes" id="UP000640274">
    <property type="component" value="Unassembled WGS sequence"/>
</dbReference>
<protein>
    <recommendedName>
        <fullName evidence="5">Tyrosine-protein phosphatase</fullName>
        <ecNumber evidence="5">3.1.3.48</ecNumber>
    </recommendedName>
</protein>
<accession>A0A934J5C5</accession>
<evidence type="ECO:0000256" key="1">
    <source>
        <dbReference type="ARBA" id="ARBA00005750"/>
    </source>
</evidence>
<dbReference type="Gene3D" id="3.20.20.140">
    <property type="entry name" value="Metal-dependent hydrolases"/>
    <property type="match status" value="1"/>
</dbReference>
<keyword evidence="7" id="KW-1185">Reference proteome</keyword>
<sequence>MIDIHSHILPGADDGAKDWDDTLQLARAAVEDGIHTIVATPHHASRLYWNYAAEVRELTSEVNRRLVSEGIALQVLPGQEIRVHDDLLEAWSRGELLPLGNSDYVLIEMPSSAVPKNMAELIHELSILGLRTIIAHPERNKEIVNDPQLLEALLEAGAYGQMTTHSLLGGFGRQIERNAWQLCKKGLVHVIASDAHHIEKRNFRLREAYDRVEKELGKSWRVYYERNAEHIVNGRSLEDLPSELDKKNLKIWRGISRFFRY</sequence>